<reference evidence="2 3" key="1">
    <citation type="submission" date="2021-01" db="EMBL/GenBank/DDBJ databases">
        <title>Genomic Encyclopedia of Type Strains, Phase IV (KMG-IV): sequencing the most valuable type-strain genomes for metagenomic binning, comparative biology and taxonomic classification.</title>
        <authorList>
            <person name="Goeker M."/>
        </authorList>
    </citation>
    <scope>NUCLEOTIDE SEQUENCE [LARGE SCALE GENOMIC DNA]</scope>
    <source>
        <strain evidence="2 3">DSM 25540</strain>
    </source>
</reference>
<organism evidence="2 3">
    <name type="scientific">Geomicrobium sediminis</name>
    <dbReference type="NCBI Taxonomy" id="1347788"/>
    <lineage>
        <taxon>Bacteria</taxon>
        <taxon>Bacillati</taxon>
        <taxon>Bacillota</taxon>
        <taxon>Bacilli</taxon>
        <taxon>Bacillales</taxon>
        <taxon>Geomicrobium</taxon>
    </lineage>
</organism>
<keyword evidence="1" id="KW-1133">Transmembrane helix</keyword>
<feature type="transmembrane region" description="Helical" evidence="1">
    <location>
        <begin position="7"/>
        <end position="27"/>
    </location>
</feature>
<keyword evidence="1" id="KW-0472">Membrane</keyword>
<proteinExistence type="predicted"/>
<name>A0ABS2PI34_9BACL</name>
<sequence length="60" mass="7069">MNKLKYAMISGFSLAVIIWFYQSFLLMNVQMGLIVFSFVLMTFFSYIGFSIMEYAKRDES</sequence>
<comment type="caution">
    <text evidence="2">The sequence shown here is derived from an EMBL/GenBank/DDBJ whole genome shotgun (WGS) entry which is preliminary data.</text>
</comment>
<feature type="transmembrane region" description="Helical" evidence="1">
    <location>
        <begin position="33"/>
        <end position="55"/>
    </location>
</feature>
<dbReference type="RefSeq" id="WP_204699431.1">
    <property type="nucleotide sequence ID" value="NZ_JAFBEC010000014.1"/>
</dbReference>
<gene>
    <name evidence="2" type="ORF">JOD17_003733</name>
</gene>
<evidence type="ECO:0000256" key="1">
    <source>
        <dbReference type="SAM" id="Phobius"/>
    </source>
</evidence>
<protein>
    <submittedName>
        <fullName evidence="2">YccA/Bax inhibitor family protein</fullName>
    </submittedName>
</protein>
<keyword evidence="3" id="KW-1185">Reference proteome</keyword>
<evidence type="ECO:0000313" key="2">
    <source>
        <dbReference type="EMBL" id="MBM7634611.1"/>
    </source>
</evidence>
<accession>A0ABS2PI34</accession>
<keyword evidence="1" id="KW-0812">Transmembrane</keyword>
<dbReference type="Proteomes" id="UP000741863">
    <property type="component" value="Unassembled WGS sequence"/>
</dbReference>
<evidence type="ECO:0000313" key="3">
    <source>
        <dbReference type="Proteomes" id="UP000741863"/>
    </source>
</evidence>
<dbReference type="EMBL" id="JAFBEC010000014">
    <property type="protein sequence ID" value="MBM7634611.1"/>
    <property type="molecule type" value="Genomic_DNA"/>
</dbReference>